<evidence type="ECO:0000313" key="3">
    <source>
        <dbReference type="Proteomes" id="UP000593758"/>
    </source>
</evidence>
<dbReference type="Proteomes" id="UP000593758">
    <property type="component" value="Chromosome"/>
</dbReference>
<evidence type="ECO:0000313" key="2">
    <source>
        <dbReference type="EMBL" id="QOR70352.1"/>
    </source>
</evidence>
<sequence length="188" mass="20337">MLISAVEDGIENLLRAALPLEREHGDISFEAPNSTWSATVNRLTVNLFLYGVGRSAQPPMMQPDRRDSSGRVARRFALPMVELSFLVSAWAGSARDEHELLSDVLTRALTYPTIPAEHLSLSLDSTVQLAVANDEKNRPRDVWGGLGGNLKASFVLIATVAADAYPWQDAAPVVDRVAPAVLPRPGAP</sequence>
<protein>
    <submittedName>
        <fullName evidence="2">DUF4255 domain-containing protein</fullName>
    </submittedName>
</protein>
<evidence type="ECO:0000259" key="1">
    <source>
        <dbReference type="Pfam" id="PF14065"/>
    </source>
</evidence>
<dbReference type="EMBL" id="CP063169">
    <property type="protein sequence ID" value="QOR70352.1"/>
    <property type="molecule type" value="Genomic_DNA"/>
</dbReference>
<keyword evidence="3" id="KW-1185">Reference proteome</keyword>
<dbReference type="Pfam" id="PF14065">
    <property type="entry name" value="Pvc16_N"/>
    <property type="match status" value="1"/>
</dbReference>
<proteinExistence type="predicted"/>
<reference evidence="2 3" key="1">
    <citation type="submission" date="2020-10" db="EMBL/GenBank/DDBJ databases">
        <title>Haloactinobacterium sp. RN3S43, a bacterium isolated from saline soil.</title>
        <authorList>
            <person name="Sun J.-Q."/>
        </authorList>
    </citation>
    <scope>NUCLEOTIDE SEQUENCE [LARGE SCALE GENOMIC DNA]</scope>
    <source>
        <strain evidence="2 3">RN3S43</strain>
    </source>
</reference>
<dbReference type="InterPro" id="IPR025351">
    <property type="entry name" value="Pvc16_N"/>
</dbReference>
<accession>A0A7M1SUA9</accession>
<name>A0A7M1SUA9_9MICO</name>
<dbReference type="KEGG" id="halt:IM660_17415"/>
<organism evidence="2 3">
    <name type="scientific">Ruania alkalisoli</name>
    <dbReference type="NCBI Taxonomy" id="2779775"/>
    <lineage>
        <taxon>Bacteria</taxon>
        <taxon>Bacillati</taxon>
        <taxon>Actinomycetota</taxon>
        <taxon>Actinomycetes</taxon>
        <taxon>Micrococcales</taxon>
        <taxon>Ruaniaceae</taxon>
        <taxon>Ruania</taxon>
    </lineage>
</organism>
<dbReference type="AlphaFoldDB" id="A0A7M1SUA9"/>
<dbReference type="RefSeq" id="WP_193497036.1">
    <property type="nucleotide sequence ID" value="NZ_CP063169.1"/>
</dbReference>
<feature type="domain" description="Pvc16 N-terminal" evidence="1">
    <location>
        <begin position="6"/>
        <end position="166"/>
    </location>
</feature>
<gene>
    <name evidence="2" type="ORF">IM660_17415</name>
</gene>